<dbReference type="AlphaFoldDB" id="A0A7L4YM17"/>
<dbReference type="InterPro" id="IPR000843">
    <property type="entry name" value="HTH_LacI"/>
</dbReference>
<dbReference type="EMBL" id="CP047156">
    <property type="protein sequence ID" value="QHC00118.1"/>
    <property type="molecule type" value="Genomic_DNA"/>
</dbReference>
<name>A0A7L4YM17_9ACTN</name>
<dbReference type="InParanoid" id="A0A7L4YM17"/>
<evidence type="ECO:0000259" key="4">
    <source>
        <dbReference type="PROSITE" id="PS50932"/>
    </source>
</evidence>
<dbReference type="SUPFAM" id="SSF47413">
    <property type="entry name" value="lambda repressor-like DNA-binding domains"/>
    <property type="match status" value="1"/>
</dbReference>
<organism evidence="5 6">
    <name type="scientific">Epidermidibacterium keratini</name>
    <dbReference type="NCBI Taxonomy" id="1891644"/>
    <lineage>
        <taxon>Bacteria</taxon>
        <taxon>Bacillati</taxon>
        <taxon>Actinomycetota</taxon>
        <taxon>Actinomycetes</taxon>
        <taxon>Sporichthyales</taxon>
        <taxon>Sporichthyaceae</taxon>
        <taxon>Epidermidibacterium</taxon>
    </lineage>
</organism>
<dbReference type="OrthoDB" id="3227375at2"/>
<evidence type="ECO:0000256" key="3">
    <source>
        <dbReference type="ARBA" id="ARBA00023163"/>
    </source>
</evidence>
<dbReference type="PANTHER" id="PTHR30146">
    <property type="entry name" value="LACI-RELATED TRANSCRIPTIONAL REPRESSOR"/>
    <property type="match status" value="1"/>
</dbReference>
<dbReference type="Gene3D" id="3.40.50.2300">
    <property type="match status" value="2"/>
</dbReference>
<dbReference type="InterPro" id="IPR046335">
    <property type="entry name" value="LacI/GalR-like_sensor"/>
</dbReference>
<sequence length="344" mass="36642">MADNGRARPATLRTIADHVGVHVTTVSKVLNGSEANARHAASAQTVARIRNAATELGYRPNPHATSLRTSRSNLIGVLVPRLSDIVLATIYEGIEARANELGLSTFVTNSYDEPDNQRARTTMMLNRRVDGLIFGDARYDAKFVDAIAAQRVPFVLVSRHAGGHPSVTCDDFRGGWLAGQHLAELGHRQVAVAAGADYASTAFDRTAGFVAAMKEYGVRVTRPQIVYTSFDAAGGRAAGAKILSRKRRPTAIFATNDFAAIGVMGAIQAAGLRPVEDISVVGYNDTPLAANIVPPLTTVRSPMFQMGQQGVSMLSAILAGEDVADTQVRLAPELIVRETARPVA</sequence>
<keyword evidence="1" id="KW-0805">Transcription regulation</keyword>
<keyword evidence="6" id="KW-1185">Reference proteome</keyword>
<dbReference type="KEGG" id="eke:EK0264_07405"/>
<dbReference type="GO" id="GO:0003700">
    <property type="term" value="F:DNA-binding transcription factor activity"/>
    <property type="evidence" value="ECO:0007669"/>
    <property type="project" value="TreeGrafter"/>
</dbReference>
<accession>A0A7L4YM17</accession>
<reference evidence="5 6" key="1">
    <citation type="journal article" date="2018" name="Int. J. Syst. Evol. Microbiol.">
        <title>Epidermidibacterium keratini gen. nov., sp. nov., a member of the family Sporichthyaceae, isolated from keratin epidermis.</title>
        <authorList>
            <person name="Lee D.G."/>
            <person name="Trujillo M.E."/>
            <person name="Kang S."/>
            <person name="Nam J.J."/>
            <person name="Kim Y.J."/>
        </authorList>
    </citation>
    <scope>NUCLEOTIDE SEQUENCE [LARGE SCALE GENOMIC DNA]</scope>
    <source>
        <strain evidence="5 6">EPI-7</strain>
    </source>
</reference>
<dbReference type="InterPro" id="IPR010982">
    <property type="entry name" value="Lambda_DNA-bd_dom_sf"/>
</dbReference>
<dbReference type="CDD" id="cd01392">
    <property type="entry name" value="HTH_LacI"/>
    <property type="match status" value="1"/>
</dbReference>
<dbReference type="PROSITE" id="PS50932">
    <property type="entry name" value="HTH_LACI_2"/>
    <property type="match status" value="1"/>
</dbReference>
<evidence type="ECO:0000256" key="2">
    <source>
        <dbReference type="ARBA" id="ARBA00023125"/>
    </source>
</evidence>
<keyword evidence="3" id="KW-0804">Transcription</keyword>
<evidence type="ECO:0000313" key="5">
    <source>
        <dbReference type="EMBL" id="QHC00118.1"/>
    </source>
</evidence>
<dbReference type="PANTHER" id="PTHR30146:SF109">
    <property type="entry name" value="HTH-TYPE TRANSCRIPTIONAL REGULATOR GALS"/>
    <property type="match status" value="1"/>
</dbReference>
<dbReference type="InterPro" id="IPR028082">
    <property type="entry name" value="Peripla_BP_I"/>
</dbReference>
<evidence type="ECO:0000256" key="1">
    <source>
        <dbReference type="ARBA" id="ARBA00023015"/>
    </source>
</evidence>
<dbReference type="CDD" id="cd06285">
    <property type="entry name" value="PBP1_LacI-like"/>
    <property type="match status" value="1"/>
</dbReference>
<gene>
    <name evidence="5" type="ORF">EK0264_07405</name>
</gene>
<keyword evidence="2" id="KW-0238">DNA-binding</keyword>
<dbReference type="RefSeq" id="WP_159544283.1">
    <property type="nucleotide sequence ID" value="NZ_CP047156.1"/>
</dbReference>
<proteinExistence type="predicted"/>
<dbReference type="SMART" id="SM00354">
    <property type="entry name" value="HTH_LACI"/>
    <property type="match status" value="1"/>
</dbReference>
<dbReference type="Pfam" id="PF00356">
    <property type="entry name" value="LacI"/>
    <property type="match status" value="1"/>
</dbReference>
<dbReference type="GO" id="GO:0000976">
    <property type="term" value="F:transcription cis-regulatory region binding"/>
    <property type="evidence" value="ECO:0007669"/>
    <property type="project" value="TreeGrafter"/>
</dbReference>
<evidence type="ECO:0000313" key="6">
    <source>
        <dbReference type="Proteomes" id="UP000463857"/>
    </source>
</evidence>
<feature type="domain" description="HTH lacI-type" evidence="4">
    <location>
        <begin position="10"/>
        <end position="69"/>
    </location>
</feature>
<dbReference type="Gene3D" id="1.10.260.40">
    <property type="entry name" value="lambda repressor-like DNA-binding domains"/>
    <property type="match status" value="1"/>
</dbReference>
<dbReference type="Pfam" id="PF13377">
    <property type="entry name" value="Peripla_BP_3"/>
    <property type="match status" value="1"/>
</dbReference>
<dbReference type="Proteomes" id="UP000463857">
    <property type="component" value="Chromosome"/>
</dbReference>
<protein>
    <submittedName>
        <fullName evidence="5">Substrate-binding domain-containing protein</fullName>
    </submittedName>
</protein>
<dbReference type="SUPFAM" id="SSF53822">
    <property type="entry name" value="Periplasmic binding protein-like I"/>
    <property type="match status" value="1"/>
</dbReference>